<keyword evidence="3" id="KW-0378">Hydrolase</keyword>
<evidence type="ECO:0000259" key="2">
    <source>
        <dbReference type="Pfam" id="PF02517"/>
    </source>
</evidence>
<dbReference type="AlphaFoldDB" id="A0AAU7VS23"/>
<feature type="transmembrane region" description="Helical" evidence="1">
    <location>
        <begin position="227"/>
        <end position="245"/>
    </location>
</feature>
<accession>A0AAU7VS23</accession>
<dbReference type="Pfam" id="PF02517">
    <property type="entry name" value="Rce1-like"/>
    <property type="match status" value="1"/>
</dbReference>
<organism evidence="3">
    <name type="scientific">Microbacterium sp. A8/3-1</name>
    <dbReference type="NCBI Taxonomy" id="3160749"/>
    <lineage>
        <taxon>Bacteria</taxon>
        <taxon>Bacillati</taxon>
        <taxon>Actinomycetota</taxon>
        <taxon>Actinomycetes</taxon>
        <taxon>Micrococcales</taxon>
        <taxon>Microbacteriaceae</taxon>
        <taxon>Microbacterium</taxon>
    </lineage>
</organism>
<feature type="transmembrane region" description="Helical" evidence="1">
    <location>
        <begin position="113"/>
        <end position="130"/>
    </location>
</feature>
<evidence type="ECO:0000313" key="3">
    <source>
        <dbReference type="EMBL" id="XBX77203.1"/>
    </source>
</evidence>
<keyword evidence="1" id="KW-1133">Transmembrane helix</keyword>
<dbReference type="InterPro" id="IPR003675">
    <property type="entry name" value="Rce1/LyrA-like_dom"/>
</dbReference>
<keyword evidence="1" id="KW-0812">Transmembrane</keyword>
<reference evidence="3" key="1">
    <citation type="submission" date="2024-06" db="EMBL/GenBank/DDBJ databases">
        <title>Draft genome sequence of Microbacterium sp. strain A8/3-1, isolated from Oxytropis tragacanthoides Fisch. ex DC. Root nodules in the Altai region of Russia.</title>
        <authorList>
            <person name="Sazanova A."/>
            <person name="Guro P."/>
            <person name="Kuznetsova I."/>
            <person name="Belimov A."/>
            <person name="Safronova V."/>
        </authorList>
    </citation>
    <scope>NUCLEOTIDE SEQUENCE</scope>
    <source>
        <strain evidence="3">A8/3-1</strain>
    </source>
</reference>
<keyword evidence="1" id="KW-0472">Membrane</keyword>
<dbReference type="EMBL" id="CP158357">
    <property type="protein sequence ID" value="XBX77203.1"/>
    <property type="molecule type" value="Genomic_DNA"/>
</dbReference>
<proteinExistence type="predicted"/>
<feature type="transmembrane region" description="Helical" evidence="1">
    <location>
        <begin position="199"/>
        <end position="215"/>
    </location>
</feature>
<dbReference type="GO" id="GO:0004175">
    <property type="term" value="F:endopeptidase activity"/>
    <property type="evidence" value="ECO:0007669"/>
    <property type="project" value="UniProtKB-ARBA"/>
</dbReference>
<dbReference type="RefSeq" id="WP_350350716.1">
    <property type="nucleotide sequence ID" value="NZ_CP158357.1"/>
</dbReference>
<feature type="transmembrane region" description="Helical" evidence="1">
    <location>
        <begin position="12"/>
        <end position="34"/>
    </location>
</feature>
<name>A0AAU7VS23_9MICO</name>
<sequence>MNTSTSPRRLRVWHYLVIVAVYIAIVQATGIFLTAGQDVEYAQPTSVDYLIRSYVIPVGLGILFAIGITGYLGRWQEIFVEGRRFRRWTLVVPAIVLVCALIITNYSGLGEKGIVFALLLFISTMMVGFGEELVFRGIGVSAFRDGGFSEFKVGLWTTVIFGLAHGTNIFVAGPQALVQVVATTATGFVFYLVLRSTGALVIAMTAHGLWDFSVISTQVNPDSPSPLANIAGVALAVVLLIAVLARKRLNPAGAKSA</sequence>
<evidence type="ECO:0000256" key="1">
    <source>
        <dbReference type="SAM" id="Phobius"/>
    </source>
</evidence>
<dbReference type="GO" id="GO:0080120">
    <property type="term" value="P:CAAX-box protein maturation"/>
    <property type="evidence" value="ECO:0007669"/>
    <property type="project" value="UniProtKB-ARBA"/>
</dbReference>
<dbReference type="EC" id="3.4.-.-" evidence="3"/>
<feature type="transmembrane region" description="Helical" evidence="1">
    <location>
        <begin position="54"/>
        <end position="73"/>
    </location>
</feature>
<feature type="transmembrane region" description="Helical" evidence="1">
    <location>
        <begin position="85"/>
        <end position="107"/>
    </location>
</feature>
<protein>
    <submittedName>
        <fullName evidence="3">CPBP family intramembrane glutamic endopeptidase</fullName>
        <ecNumber evidence="3">3.4.-.-</ecNumber>
    </submittedName>
</protein>
<feature type="domain" description="CAAX prenyl protease 2/Lysostaphin resistance protein A-like" evidence="2">
    <location>
        <begin position="116"/>
        <end position="212"/>
    </location>
</feature>
<gene>
    <name evidence="3" type="ORF">ABS642_14955</name>
</gene>